<dbReference type="GO" id="GO:0032259">
    <property type="term" value="P:methylation"/>
    <property type="evidence" value="ECO:0007669"/>
    <property type="project" value="UniProtKB-KW"/>
</dbReference>
<dbReference type="GO" id="GO:0008757">
    <property type="term" value="F:S-adenosylmethionine-dependent methyltransferase activity"/>
    <property type="evidence" value="ECO:0007669"/>
    <property type="project" value="InterPro"/>
</dbReference>
<keyword evidence="1 4" id="KW-0489">Methyltransferase</keyword>
<comment type="caution">
    <text evidence="4">The sequence shown here is derived from an EMBL/GenBank/DDBJ whole genome shotgun (WGS) entry which is preliminary data.</text>
</comment>
<dbReference type="PANTHER" id="PTHR13090">
    <property type="entry name" value="ARGININE-HYDROXYLASE NDUFAF5, MITOCHONDRIAL"/>
    <property type="match status" value="1"/>
</dbReference>
<accession>A0A964WV66</accession>
<dbReference type="RefSeq" id="WP_161141875.1">
    <property type="nucleotide sequence ID" value="NZ_SPKJ01000079.1"/>
</dbReference>
<dbReference type="OrthoDB" id="9793723at2"/>
<dbReference type="Proteomes" id="UP000773614">
    <property type="component" value="Unassembled WGS sequence"/>
</dbReference>
<protein>
    <submittedName>
        <fullName evidence="4">Methyltransferase domain-containing protein</fullName>
    </submittedName>
</protein>
<reference evidence="4" key="1">
    <citation type="submission" date="2019-03" db="EMBL/GenBank/DDBJ databases">
        <title>Afifella sp. nov., isolated from activated sludge.</title>
        <authorList>
            <person name="Li Q."/>
            <person name="Liu Y."/>
        </authorList>
    </citation>
    <scope>NUCLEOTIDE SEQUENCE</scope>
    <source>
        <strain evidence="4">L72</strain>
    </source>
</reference>
<dbReference type="SUPFAM" id="SSF53335">
    <property type="entry name" value="S-adenosyl-L-methionine-dependent methyltransferases"/>
    <property type="match status" value="1"/>
</dbReference>
<dbReference type="InterPro" id="IPR013216">
    <property type="entry name" value="Methyltransf_11"/>
</dbReference>
<dbReference type="AlphaFoldDB" id="A0A964WV66"/>
<proteinExistence type="predicted"/>
<dbReference type="EMBL" id="SPKJ01000079">
    <property type="protein sequence ID" value="MYZ49535.1"/>
    <property type="molecule type" value="Genomic_DNA"/>
</dbReference>
<evidence type="ECO:0000259" key="3">
    <source>
        <dbReference type="Pfam" id="PF08241"/>
    </source>
</evidence>
<keyword evidence="2" id="KW-0808">Transferase</keyword>
<dbReference type="PANTHER" id="PTHR13090:SF1">
    <property type="entry name" value="ARGININE-HYDROXYLASE NDUFAF5, MITOCHONDRIAL"/>
    <property type="match status" value="1"/>
</dbReference>
<organism evidence="4 5">
    <name type="scientific">Propylenella binzhouense</name>
    <dbReference type="NCBI Taxonomy" id="2555902"/>
    <lineage>
        <taxon>Bacteria</taxon>
        <taxon>Pseudomonadati</taxon>
        <taxon>Pseudomonadota</taxon>
        <taxon>Alphaproteobacteria</taxon>
        <taxon>Hyphomicrobiales</taxon>
        <taxon>Propylenellaceae</taxon>
        <taxon>Propylenella</taxon>
    </lineage>
</organism>
<evidence type="ECO:0000256" key="1">
    <source>
        <dbReference type="ARBA" id="ARBA00022603"/>
    </source>
</evidence>
<dbReference type="Gene3D" id="3.40.50.150">
    <property type="entry name" value="Vaccinia Virus protein VP39"/>
    <property type="match status" value="1"/>
</dbReference>
<keyword evidence="5" id="KW-1185">Reference proteome</keyword>
<evidence type="ECO:0000256" key="2">
    <source>
        <dbReference type="ARBA" id="ARBA00022679"/>
    </source>
</evidence>
<evidence type="ECO:0000313" key="4">
    <source>
        <dbReference type="EMBL" id="MYZ49535.1"/>
    </source>
</evidence>
<sequence length="303" mass="32375">MSPIPVTDKAAHRRRLARALRLAPTGADFLALRAAGEIADRLAVVERRFGTAIVSEPAPVLADALAATGRLDALYRLAPVALAPVALEPVPGALGSVPAVVGDEEALPFAEASIDLFASLLTLHWANDLPGALVQIRRALRPDGLFLAALLGGETLAELRRALTEAEAELQGGASPRVLPFADVRDLGALLQRAGFALPVADRDVVTVRYGNAFELMLDLRRMGATNVLAERDRRVPPRRLFLRAAEIYAHRFGDPDGRVRATFEVISLSGWAPDESQPKPARRGSATISLAHVLADRGRAPD</sequence>
<dbReference type="InterPro" id="IPR050602">
    <property type="entry name" value="Malonyl-ACP_OMT"/>
</dbReference>
<gene>
    <name evidence="4" type="ORF">E4O86_17635</name>
</gene>
<dbReference type="Pfam" id="PF08241">
    <property type="entry name" value="Methyltransf_11"/>
    <property type="match status" value="1"/>
</dbReference>
<evidence type="ECO:0000313" key="5">
    <source>
        <dbReference type="Proteomes" id="UP000773614"/>
    </source>
</evidence>
<feature type="domain" description="Methyltransferase type 11" evidence="3">
    <location>
        <begin position="97"/>
        <end position="147"/>
    </location>
</feature>
<name>A0A964WV66_9HYPH</name>
<dbReference type="InterPro" id="IPR029063">
    <property type="entry name" value="SAM-dependent_MTases_sf"/>
</dbReference>